<sequence length="38" mass="4215">MRYHVSVVPGEGNEICIATPTEKVSDVLTRYGCHLKNP</sequence>
<dbReference type="AlphaFoldDB" id="A0A0N9Y227"/>
<gene>
    <name evidence="1" type="ORF">XA26_30960</name>
</gene>
<keyword evidence="2" id="KW-1185">Reference proteome</keyword>
<protein>
    <submittedName>
        <fullName evidence="1">Uncharacterized protein</fullName>
    </submittedName>
</protein>
<accession>A0A0N9Y227</accession>
<name>A0A0N9Y227_MYCFO</name>
<evidence type="ECO:0000313" key="2">
    <source>
        <dbReference type="Proteomes" id="UP000057134"/>
    </source>
</evidence>
<dbReference type="PATRIC" id="fig|1766.6.peg.3077"/>
<proteinExistence type="predicted"/>
<reference evidence="1 2" key="1">
    <citation type="journal article" date="2015" name="MBio">
        <title>Enzymatic Degradation of Phenazines Can Generate Energy and Protect Sensitive Organisms from Toxicity.</title>
        <authorList>
            <person name="Costa K.C."/>
            <person name="Bergkessel M."/>
            <person name="Saunders S."/>
            <person name="Korlach J."/>
            <person name="Newman D.K."/>
        </authorList>
    </citation>
    <scope>NUCLEOTIDE SEQUENCE [LARGE SCALE GENOMIC DNA]</scope>
    <source>
        <strain evidence="1 2">CT6</strain>
    </source>
</reference>
<dbReference type="Proteomes" id="UP000057134">
    <property type="component" value="Chromosome"/>
</dbReference>
<dbReference type="EMBL" id="CP011269">
    <property type="protein sequence ID" value="ALI26931.1"/>
    <property type="molecule type" value="Genomic_DNA"/>
</dbReference>
<dbReference type="KEGG" id="mft:XA26_30960"/>
<organism evidence="1 2">
    <name type="scientific">Mycolicibacterium fortuitum</name>
    <name type="common">Mycobacterium fortuitum</name>
    <dbReference type="NCBI Taxonomy" id="1766"/>
    <lineage>
        <taxon>Bacteria</taxon>
        <taxon>Bacillati</taxon>
        <taxon>Actinomycetota</taxon>
        <taxon>Actinomycetes</taxon>
        <taxon>Mycobacteriales</taxon>
        <taxon>Mycobacteriaceae</taxon>
        <taxon>Mycolicibacterium</taxon>
    </lineage>
</organism>
<evidence type="ECO:0000313" key="1">
    <source>
        <dbReference type="EMBL" id="ALI26931.1"/>
    </source>
</evidence>